<sequence length="106" mass="11536">MFFRGDFLGEELPDFLKVLKKKDPEYAENLLENYKKNFSDGALPAKTKTLIALALDAGNDDVGGVKALTKQAKKLGATENELLEVVEVVEETCGFQGLATATEALK</sequence>
<dbReference type="PANTHER" id="PTHR33930:SF2">
    <property type="entry name" value="BLR3452 PROTEIN"/>
    <property type="match status" value="1"/>
</dbReference>
<keyword evidence="3" id="KW-1185">Reference proteome</keyword>
<dbReference type="AlphaFoldDB" id="A0A133VP01"/>
<feature type="domain" description="Carboxymuconolactone decarboxylase-like" evidence="1">
    <location>
        <begin position="24"/>
        <end position="106"/>
    </location>
</feature>
<reference evidence="2 3" key="1">
    <citation type="journal article" date="2016" name="Sci. Rep.">
        <title>Metabolic traits of an uncultured archaeal lineage -MSBL1- from brine pools of the Red Sea.</title>
        <authorList>
            <person name="Mwirichia R."/>
            <person name="Alam I."/>
            <person name="Rashid M."/>
            <person name="Vinu M."/>
            <person name="Ba-Alawi W."/>
            <person name="Anthony Kamau A."/>
            <person name="Kamanda Ngugi D."/>
            <person name="Goker M."/>
            <person name="Klenk H.P."/>
            <person name="Bajic V."/>
            <person name="Stingl U."/>
        </authorList>
    </citation>
    <scope>NUCLEOTIDE SEQUENCE [LARGE SCALE GENOMIC DNA]</scope>
    <source>
        <strain evidence="2">SCGC-AAA382N08</strain>
    </source>
</reference>
<evidence type="ECO:0000313" key="2">
    <source>
        <dbReference type="EMBL" id="KXB08174.1"/>
    </source>
</evidence>
<protein>
    <recommendedName>
        <fullName evidence="1">Carboxymuconolactone decarboxylase-like domain-containing protein</fullName>
    </recommendedName>
</protein>
<name>A0A133VP01_9EURY</name>
<gene>
    <name evidence="2" type="ORF">AKJ56_01730</name>
</gene>
<evidence type="ECO:0000313" key="3">
    <source>
        <dbReference type="Proteomes" id="UP000070175"/>
    </source>
</evidence>
<dbReference type="Proteomes" id="UP000070175">
    <property type="component" value="Unassembled WGS sequence"/>
</dbReference>
<dbReference type="SUPFAM" id="SSF69118">
    <property type="entry name" value="AhpD-like"/>
    <property type="match status" value="1"/>
</dbReference>
<proteinExistence type="predicted"/>
<organism evidence="2 3">
    <name type="scientific">candidate division MSBL1 archaeon SCGC-AAA382N08</name>
    <dbReference type="NCBI Taxonomy" id="1698285"/>
    <lineage>
        <taxon>Archaea</taxon>
        <taxon>Methanobacteriati</taxon>
        <taxon>Methanobacteriota</taxon>
        <taxon>candidate division MSBL1</taxon>
    </lineage>
</organism>
<dbReference type="InterPro" id="IPR029032">
    <property type="entry name" value="AhpD-like"/>
</dbReference>
<accession>A0A133VP01</accession>
<dbReference type="Gene3D" id="1.20.1290.10">
    <property type="entry name" value="AhpD-like"/>
    <property type="match status" value="1"/>
</dbReference>
<dbReference type="EMBL" id="LHYJ01000024">
    <property type="protein sequence ID" value="KXB08174.1"/>
    <property type="molecule type" value="Genomic_DNA"/>
</dbReference>
<dbReference type="PANTHER" id="PTHR33930">
    <property type="entry name" value="ALKYL HYDROPEROXIDE REDUCTASE AHPD"/>
    <property type="match status" value="1"/>
</dbReference>
<dbReference type="Pfam" id="PF02627">
    <property type="entry name" value="CMD"/>
    <property type="match status" value="1"/>
</dbReference>
<comment type="caution">
    <text evidence="2">The sequence shown here is derived from an EMBL/GenBank/DDBJ whole genome shotgun (WGS) entry which is preliminary data.</text>
</comment>
<dbReference type="InterPro" id="IPR003779">
    <property type="entry name" value="CMD-like"/>
</dbReference>
<evidence type="ECO:0000259" key="1">
    <source>
        <dbReference type="Pfam" id="PF02627"/>
    </source>
</evidence>
<dbReference type="GO" id="GO:0051920">
    <property type="term" value="F:peroxiredoxin activity"/>
    <property type="evidence" value="ECO:0007669"/>
    <property type="project" value="InterPro"/>
</dbReference>